<feature type="compositionally biased region" description="Acidic residues" evidence="6">
    <location>
        <begin position="222"/>
        <end position="239"/>
    </location>
</feature>
<dbReference type="InterPro" id="IPR011989">
    <property type="entry name" value="ARM-like"/>
</dbReference>
<comment type="caution">
    <text evidence="8">The sequence shown here is derived from an EMBL/GenBank/DDBJ whole genome shotgun (WGS) entry which is preliminary data.</text>
</comment>
<reference evidence="8 9" key="1">
    <citation type="submission" date="2016-06" db="EMBL/GenBank/DDBJ databases">
        <title>Evolution of pathogenesis and genome organization in the Tremellales.</title>
        <authorList>
            <person name="Cuomo C."/>
            <person name="Litvintseva A."/>
            <person name="Heitman J."/>
            <person name="Chen Y."/>
            <person name="Sun S."/>
            <person name="Springer D."/>
            <person name="Dromer F."/>
            <person name="Young S."/>
            <person name="Zeng Q."/>
            <person name="Chapman S."/>
            <person name="Gujja S."/>
            <person name="Saif S."/>
            <person name="Birren B."/>
        </authorList>
    </citation>
    <scope>NUCLEOTIDE SEQUENCE [LARGE SCALE GENOMIC DNA]</scope>
    <source>
        <strain evidence="8 9">CBS 6273</strain>
    </source>
</reference>
<dbReference type="SUPFAM" id="SSF48371">
    <property type="entry name" value="ARM repeat"/>
    <property type="match status" value="1"/>
</dbReference>
<dbReference type="Pfam" id="PF08216">
    <property type="entry name" value="CTNNBL"/>
    <property type="match status" value="1"/>
</dbReference>
<feature type="region of interest" description="Disordered" evidence="6">
    <location>
        <begin position="1"/>
        <end position="101"/>
    </location>
</feature>
<feature type="compositionally biased region" description="Acidic residues" evidence="6">
    <location>
        <begin position="86"/>
        <end position="96"/>
    </location>
</feature>
<dbReference type="PANTHER" id="PTHR14978:SF0">
    <property type="entry name" value="BETA-CATENIN-LIKE PROTEIN 1"/>
    <property type="match status" value="1"/>
</dbReference>
<dbReference type="AlphaFoldDB" id="A0A1E3JTM9"/>
<comment type="subcellular location">
    <subcellularLocation>
        <location evidence="1">Nucleus</location>
    </subcellularLocation>
</comment>
<evidence type="ECO:0000313" key="9">
    <source>
        <dbReference type="Proteomes" id="UP000095149"/>
    </source>
</evidence>
<keyword evidence="4" id="KW-0175">Coiled coil</keyword>
<evidence type="ECO:0000256" key="4">
    <source>
        <dbReference type="ARBA" id="ARBA00023054"/>
    </source>
</evidence>
<dbReference type="EMBL" id="MEKH01000009">
    <property type="protein sequence ID" value="ODO03292.1"/>
    <property type="molecule type" value="Genomic_DNA"/>
</dbReference>
<gene>
    <name evidence="8" type="ORF">I350_06142</name>
</gene>
<dbReference type="Gene3D" id="1.25.10.10">
    <property type="entry name" value="Leucine-rich Repeat Variant"/>
    <property type="match status" value="1"/>
</dbReference>
<evidence type="ECO:0000256" key="1">
    <source>
        <dbReference type="ARBA" id="ARBA00004123"/>
    </source>
</evidence>
<dbReference type="GO" id="GO:0005681">
    <property type="term" value="C:spliceosomal complex"/>
    <property type="evidence" value="ECO:0007669"/>
    <property type="project" value="TreeGrafter"/>
</dbReference>
<feature type="region of interest" description="Disordered" evidence="6">
    <location>
        <begin position="222"/>
        <end position="242"/>
    </location>
</feature>
<evidence type="ECO:0000313" key="8">
    <source>
        <dbReference type="EMBL" id="ODO03292.1"/>
    </source>
</evidence>
<dbReference type="SMART" id="SM01156">
    <property type="entry name" value="DUF1716"/>
    <property type="match status" value="1"/>
</dbReference>
<dbReference type="FunFam" id="1.25.10.10:FF:001136">
    <property type="entry name" value="Beta-catenin-like protein 1"/>
    <property type="match status" value="1"/>
</dbReference>
<keyword evidence="2" id="KW-0597">Phosphoprotein</keyword>
<name>A0A1E3JTM9_9TREE</name>
<organism evidence="8 9">
    <name type="scientific">Cryptococcus amylolentus CBS 6273</name>
    <dbReference type="NCBI Taxonomy" id="1296118"/>
    <lineage>
        <taxon>Eukaryota</taxon>
        <taxon>Fungi</taxon>
        <taxon>Dikarya</taxon>
        <taxon>Basidiomycota</taxon>
        <taxon>Agaricomycotina</taxon>
        <taxon>Tremellomycetes</taxon>
        <taxon>Tremellales</taxon>
        <taxon>Cryptococcaceae</taxon>
        <taxon>Cryptococcus</taxon>
    </lineage>
</organism>
<dbReference type="OrthoDB" id="1898821at2759"/>
<proteinExistence type="predicted"/>
<protein>
    <recommendedName>
        <fullName evidence="7">Beta-catenin-like protein 1 N-terminal domain-containing protein</fullName>
    </recommendedName>
</protein>
<keyword evidence="5" id="KW-0539">Nucleus</keyword>
<keyword evidence="3" id="KW-0677">Repeat</keyword>
<accession>A0A1E3JTM9</accession>
<evidence type="ECO:0000256" key="3">
    <source>
        <dbReference type="ARBA" id="ARBA00022737"/>
    </source>
</evidence>
<evidence type="ECO:0000256" key="6">
    <source>
        <dbReference type="SAM" id="MobiDB-lite"/>
    </source>
</evidence>
<evidence type="ECO:0000259" key="7">
    <source>
        <dbReference type="SMART" id="SM01156"/>
    </source>
</evidence>
<evidence type="ECO:0000256" key="2">
    <source>
        <dbReference type="ARBA" id="ARBA00022553"/>
    </source>
</evidence>
<dbReference type="GO" id="GO:0010467">
    <property type="term" value="P:gene expression"/>
    <property type="evidence" value="ECO:0007669"/>
    <property type="project" value="UniProtKB-ARBA"/>
</dbReference>
<evidence type="ECO:0000256" key="5">
    <source>
        <dbReference type="ARBA" id="ARBA00023242"/>
    </source>
</evidence>
<feature type="domain" description="Beta-catenin-like protein 1 N-terminal" evidence="7">
    <location>
        <begin position="105"/>
        <end position="214"/>
    </location>
</feature>
<dbReference type="InterPro" id="IPR016024">
    <property type="entry name" value="ARM-type_fold"/>
</dbReference>
<dbReference type="PANTHER" id="PTHR14978">
    <property type="entry name" value="BETA-CATENIN-LIKE PROTEIN 1 NUCLEAR ASSOCIATED PROTEIN"/>
    <property type="match status" value="1"/>
</dbReference>
<dbReference type="Proteomes" id="UP000095149">
    <property type="component" value="Unassembled WGS sequence"/>
</dbReference>
<dbReference type="InterPro" id="IPR039678">
    <property type="entry name" value="CTNNBL1"/>
</dbReference>
<sequence length="649" mass="72428">MDIDKMFKLPKLPASAGQKRKMPDNPNPEYLKKFKFDEAAPLSQTVDEPHLNGNGKGKGKGRQVTVQDEEMEEREERNAGGGGGGEVEDFYDDADDEGRFFGGGLNNEQEQILNIFDAAGEGEDGPVLDLPALRRQLGKFERTVTKNAEQRGKYPDDPSKFIESEADLDTSLKSFLSLTQNPPLFYPELVRAGIIPILSGLLAHENTDIAVDVVEVIRELTDEDVGEEEDAEGGAEEEERASKTRMAIGQLIDELLNNSLLDLLVSNLSRLNESEESDSQGVFHILAVFENLLSFMPPLASTITSETSLLGWLVTRLEKEGYDSNKQYASEVLAMLLQEGREVVLRFAKLDGLDKLLQVLFQYIKKDPGDGEELEFMENVFDCLCTSLAEPEMKQEFHDSEGVELMVMMMKEKRLARTRAIKVLDYALQSPPGAPSCIRFITASGLPTFFSAFMGKSTHKSKNRHLQTSQVEDEEHLLGILGSLFTNLESDSPERIRLIAKFVEEGYAKVERLLELREAAESRLAPVKRDIEDEKKALKAEGAGEEEIEEMEVEWYLRKMDAGLASLQNADYVLAWVVMEDDGAMTHARLLLSRKGMNFKNVSAVLRELKDNIGDDDEEENGEAIEGEEGGAALQRMILEQLIAFLEGL</sequence>
<dbReference type="InterPro" id="IPR013180">
    <property type="entry name" value="CTNNBL1_N"/>
</dbReference>